<sequence>MITRSRNNIFKPKQFNLTTKHPRPNCVFHIKRNKNGNIAHYKARLVAKKFYQRSRIDYHEIFSPIVKLTTIRTVLSIYLAHGIC</sequence>
<gene>
    <name evidence="2" type="ORF">VitviT2T_004888</name>
</gene>
<dbReference type="Pfam" id="PF07727">
    <property type="entry name" value="RVT_2"/>
    <property type="match status" value="1"/>
</dbReference>
<accession>A0ABY9BQV7</accession>
<organism evidence="2 3">
    <name type="scientific">Vitis vinifera</name>
    <name type="common">Grape</name>
    <dbReference type="NCBI Taxonomy" id="29760"/>
    <lineage>
        <taxon>Eukaryota</taxon>
        <taxon>Viridiplantae</taxon>
        <taxon>Streptophyta</taxon>
        <taxon>Embryophyta</taxon>
        <taxon>Tracheophyta</taxon>
        <taxon>Spermatophyta</taxon>
        <taxon>Magnoliopsida</taxon>
        <taxon>eudicotyledons</taxon>
        <taxon>Gunneridae</taxon>
        <taxon>Pentapetalae</taxon>
        <taxon>rosids</taxon>
        <taxon>Vitales</taxon>
        <taxon>Vitaceae</taxon>
        <taxon>Viteae</taxon>
        <taxon>Vitis</taxon>
    </lineage>
</organism>
<feature type="domain" description="Reverse transcriptase Ty1/copia-type" evidence="1">
    <location>
        <begin position="26"/>
        <end position="77"/>
    </location>
</feature>
<dbReference type="InterPro" id="IPR013103">
    <property type="entry name" value="RVT_2"/>
</dbReference>
<evidence type="ECO:0000259" key="1">
    <source>
        <dbReference type="Pfam" id="PF07727"/>
    </source>
</evidence>
<proteinExistence type="predicted"/>
<dbReference type="EMBL" id="CP126651">
    <property type="protein sequence ID" value="WJZ85348.1"/>
    <property type="molecule type" value="Genomic_DNA"/>
</dbReference>
<reference evidence="2 3" key="1">
    <citation type="journal article" date="2023" name="Hortic Res">
        <title>The complete reference genome for grapevine (Vitis vinifera L.) genetics and breeding.</title>
        <authorList>
            <person name="Shi X."/>
            <person name="Cao S."/>
            <person name="Wang X."/>
            <person name="Huang S."/>
            <person name="Wang Y."/>
            <person name="Liu Z."/>
            <person name="Liu W."/>
            <person name="Leng X."/>
            <person name="Peng Y."/>
            <person name="Wang N."/>
            <person name="Wang Y."/>
            <person name="Ma Z."/>
            <person name="Xu X."/>
            <person name="Zhang F."/>
            <person name="Xue H."/>
            <person name="Zhong H."/>
            <person name="Wang Y."/>
            <person name="Zhang K."/>
            <person name="Velt A."/>
            <person name="Avia K."/>
            <person name="Holtgrawe D."/>
            <person name="Grimplet J."/>
            <person name="Matus J.T."/>
            <person name="Ware D."/>
            <person name="Wu X."/>
            <person name="Wang H."/>
            <person name="Liu C."/>
            <person name="Fang Y."/>
            <person name="Rustenholz C."/>
            <person name="Cheng Z."/>
            <person name="Xiao H."/>
            <person name="Zhou Y."/>
        </authorList>
    </citation>
    <scope>NUCLEOTIDE SEQUENCE [LARGE SCALE GENOMIC DNA]</scope>
    <source>
        <strain evidence="3">cv. Pinot noir / PN40024</strain>
        <tissue evidence="2">Leaf</tissue>
    </source>
</reference>
<evidence type="ECO:0000313" key="3">
    <source>
        <dbReference type="Proteomes" id="UP001227230"/>
    </source>
</evidence>
<name>A0ABY9BQV7_VITVI</name>
<evidence type="ECO:0000313" key="2">
    <source>
        <dbReference type="EMBL" id="WJZ85348.1"/>
    </source>
</evidence>
<dbReference type="Proteomes" id="UP001227230">
    <property type="component" value="Chromosome 4"/>
</dbReference>
<keyword evidence="3" id="KW-1185">Reference proteome</keyword>
<protein>
    <recommendedName>
        <fullName evidence="1">Reverse transcriptase Ty1/copia-type domain-containing protein</fullName>
    </recommendedName>
</protein>